<name>A0AAV9W3Z7_9PEZI</name>
<feature type="region of interest" description="Disordered" evidence="1">
    <location>
        <begin position="1"/>
        <end position="50"/>
    </location>
</feature>
<dbReference type="GO" id="GO:0000228">
    <property type="term" value="C:nuclear chromosome"/>
    <property type="evidence" value="ECO:0007669"/>
    <property type="project" value="InterPro"/>
</dbReference>
<organism evidence="2 3">
    <name type="scientific">Arthrobotrys musiformis</name>
    <dbReference type="NCBI Taxonomy" id="47236"/>
    <lineage>
        <taxon>Eukaryota</taxon>
        <taxon>Fungi</taxon>
        <taxon>Dikarya</taxon>
        <taxon>Ascomycota</taxon>
        <taxon>Pezizomycotina</taxon>
        <taxon>Orbiliomycetes</taxon>
        <taxon>Orbiliales</taxon>
        <taxon>Orbiliaceae</taxon>
        <taxon>Arthrobotrys</taxon>
    </lineage>
</organism>
<evidence type="ECO:0000313" key="2">
    <source>
        <dbReference type="EMBL" id="KAK6500229.1"/>
    </source>
</evidence>
<sequence length="538" mass="59443">MSTPVPHLSRSNSAVRGGSSTPAPQTNGNSVANVPAAAAGAPEPSSLHRIQPQAYTTNYATRIKSSFQTMLVVPAVQASTSTLPPRSARRGQTAVNYAEDDDDDFGDRESRRGGGSGAAAAVIPEEVTEPVNVPGKYPARPLPWRRTPEQTARAAELPEVLIPVLFEKDIDSTKKIRERFTWNLFEADITPERFARQLCIDLDLDPRLIVEDLVTAIRTACQEWAPVACLPLPDKFVDPISGDEGYYLVPIKLNVQCGVDTLTDQFLYNIFEEEFTPEDHANRICNDIGYHGEFRAAVTTAIREEVLKAKKEMFFPSGTLVHHNWKGDGHPQFAGIRYDPENYGSQWSPNIDKLTRDEVERKEIDRERETRRLRRETIKLNPVNPAQIWLYGTNGIQTPDMPMPGSPGGGTLDAFSRRKRQPAVRDRDDSPMRKGSVGGQGGSNTPAQLASAPVPLPDNIILQWKCSHCNINGSNTWGVRDGPTGKYTLCAICGYLYYEERVLPEWRRGMYENDLGDPEINVAPVGGGGYEMGVVQVG</sequence>
<dbReference type="InterPro" id="IPR006939">
    <property type="entry name" value="SNF5"/>
</dbReference>
<proteinExistence type="predicted"/>
<feature type="region of interest" description="Disordered" evidence="1">
    <location>
        <begin position="403"/>
        <end position="451"/>
    </location>
</feature>
<comment type="caution">
    <text evidence="2">The sequence shown here is derived from an EMBL/GenBank/DDBJ whole genome shotgun (WGS) entry which is preliminary data.</text>
</comment>
<accession>A0AAV9W3Z7</accession>
<evidence type="ECO:0000256" key="1">
    <source>
        <dbReference type="SAM" id="MobiDB-lite"/>
    </source>
</evidence>
<feature type="compositionally biased region" description="Basic and acidic residues" evidence="1">
    <location>
        <begin position="423"/>
        <end position="432"/>
    </location>
</feature>
<evidence type="ECO:0000313" key="3">
    <source>
        <dbReference type="Proteomes" id="UP001370758"/>
    </source>
</evidence>
<gene>
    <name evidence="2" type="primary">SFH1</name>
    <name evidence="2" type="ORF">TWF481_010578</name>
</gene>
<dbReference type="EMBL" id="JAVHJL010000007">
    <property type="protein sequence ID" value="KAK6500229.1"/>
    <property type="molecule type" value="Genomic_DNA"/>
</dbReference>
<dbReference type="AlphaFoldDB" id="A0AAV9W3Z7"/>
<feature type="compositionally biased region" description="Polar residues" evidence="1">
    <location>
        <begin position="1"/>
        <end position="26"/>
    </location>
</feature>
<dbReference type="Proteomes" id="UP001370758">
    <property type="component" value="Unassembled WGS sequence"/>
</dbReference>
<keyword evidence="3" id="KW-1185">Reference proteome</keyword>
<dbReference type="GO" id="GO:0006338">
    <property type="term" value="P:chromatin remodeling"/>
    <property type="evidence" value="ECO:0007669"/>
    <property type="project" value="InterPro"/>
</dbReference>
<reference evidence="2 3" key="1">
    <citation type="submission" date="2023-08" db="EMBL/GenBank/DDBJ databases">
        <authorList>
            <person name="Palmer J.M."/>
        </authorList>
    </citation>
    <scope>NUCLEOTIDE SEQUENCE [LARGE SCALE GENOMIC DNA]</scope>
    <source>
        <strain evidence="2 3">TWF481</strain>
    </source>
</reference>
<protein>
    <submittedName>
        <fullName evidence="2">Chromatin structure remodeling complex protein sfh1</fullName>
    </submittedName>
</protein>
<dbReference type="Pfam" id="PF04855">
    <property type="entry name" value="SNF5"/>
    <property type="match status" value="1"/>
</dbReference>
<feature type="region of interest" description="Disordered" evidence="1">
    <location>
        <begin position="78"/>
        <end position="119"/>
    </location>
</feature>
<feature type="compositionally biased region" description="Low complexity" evidence="1">
    <location>
        <begin position="27"/>
        <end position="45"/>
    </location>
</feature>